<dbReference type="Pfam" id="PF00528">
    <property type="entry name" value="BPD_transp_1"/>
    <property type="match status" value="1"/>
</dbReference>
<evidence type="ECO:0000259" key="8">
    <source>
        <dbReference type="PROSITE" id="PS50928"/>
    </source>
</evidence>
<evidence type="ECO:0000256" key="3">
    <source>
        <dbReference type="ARBA" id="ARBA00022475"/>
    </source>
</evidence>
<protein>
    <submittedName>
        <fullName evidence="9">ABC transporter permease</fullName>
    </submittedName>
</protein>
<evidence type="ECO:0000313" key="9">
    <source>
        <dbReference type="EMBL" id="NDW44597.1"/>
    </source>
</evidence>
<keyword evidence="4 7" id="KW-0812">Transmembrane</keyword>
<dbReference type="PANTHER" id="PTHR43163">
    <property type="entry name" value="DIPEPTIDE TRANSPORT SYSTEM PERMEASE PROTEIN DPPB-RELATED"/>
    <property type="match status" value="1"/>
</dbReference>
<feature type="transmembrane region" description="Helical" evidence="7">
    <location>
        <begin position="275"/>
        <end position="298"/>
    </location>
</feature>
<dbReference type="RefSeq" id="WP_164128575.1">
    <property type="nucleotide sequence ID" value="NZ_JAAGOX010000010.1"/>
</dbReference>
<reference evidence="9" key="1">
    <citation type="submission" date="2020-02" db="EMBL/GenBank/DDBJ databases">
        <title>Delineation of the pyrene-degrading pathway in Roseobacter clade bacteria by genomic analysis.</title>
        <authorList>
            <person name="Zhou H."/>
            <person name="Wang H."/>
        </authorList>
    </citation>
    <scope>NUCLEOTIDE SEQUENCE</scope>
    <source>
        <strain evidence="9">PrR005</strain>
    </source>
</reference>
<dbReference type="PROSITE" id="PS50928">
    <property type="entry name" value="ABC_TM1"/>
    <property type="match status" value="1"/>
</dbReference>
<dbReference type="GO" id="GO:0005886">
    <property type="term" value="C:plasma membrane"/>
    <property type="evidence" value="ECO:0007669"/>
    <property type="project" value="UniProtKB-SubCell"/>
</dbReference>
<dbReference type="EMBL" id="JAAGOX010000010">
    <property type="protein sequence ID" value="NDW44597.1"/>
    <property type="molecule type" value="Genomic_DNA"/>
</dbReference>
<comment type="caution">
    <text evidence="9">The sequence shown here is derived from an EMBL/GenBank/DDBJ whole genome shotgun (WGS) entry which is preliminary data.</text>
</comment>
<dbReference type="SUPFAM" id="SSF161098">
    <property type="entry name" value="MetI-like"/>
    <property type="match status" value="1"/>
</dbReference>
<dbReference type="InterPro" id="IPR000515">
    <property type="entry name" value="MetI-like"/>
</dbReference>
<keyword evidence="3" id="KW-1003">Cell membrane</keyword>
<name>A0A6B2NPW1_9RHOB</name>
<dbReference type="InterPro" id="IPR035906">
    <property type="entry name" value="MetI-like_sf"/>
</dbReference>
<dbReference type="Pfam" id="PF19300">
    <property type="entry name" value="BPD_transp_1_N"/>
    <property type="match status" value="1"/>
</dbReference>
<keyword evidence="6 7" id="KW-0472">Membrane</keyword>
<feature type="transmembrane region" description="Helical" evidence="7">
    <location>
        <begin position="226"/>
        <end position="255"/>
    </location>
</feature>
<organism evidence="9">
    <name type="scientific">Ruegeria sp. PrR005</name>
    <dbReference type="NCBI Taxonomy" id="2706882"/>
    <lineage>
        <taxon>Bacteria</taxon>
        <taxon>Pseudomonadati</taxon>
        <taxon>Pseudomonadota</taxon>
        <taxon>Alphaproteobacteria</taxon>
        <taxon>Rhodobacterales</taxon>
        <taxon>Roseobacteraceae</taxon>
        <taxon>Ruegeria</taxon>
    </lineage>
</organism>
<dbReference type="PANTHER" id="PTHR43163:SF6">
    <property type="entry name" value="DIPEPTIDE TRANSPORT SYSTEM PERMEASE PROTEIN DPPB-RELATED"/>
    <property type="match status" value="1"/>
</dbReference>
<dbReference type="AlphaFoldDB" id="A0A6B2NPW1"/>
<evidence type="ECO:0000256" key="5">
    <source>
        <dbReference type="ARBA" id="ARBA00022989"/>
    </source>
</evidence>
<keyword evidence="2 7" id="KW-0813">Transport</keyword>
<accession>A0A6B2NPW1</accession>
<comment type="similarity">
    <text evidence="7">Belongs to the binding-protein-dependent transport system permease family.</text>
</comment>
<evidence type="ECO:0000256" key="6">
    <source>
        <dbReference type="ARBA" id="ARBA00023136"/>
    </source>
</evidence>
<dbReference type="CDD" id="cd06261">
    <property type="entry name" value="TM_PBP2"/>
    <property type="match status" value="1"/>
</dbReference>
<dbReference type="InterPro" id="IPR045621">
    <property type="entry name" value="BPD_transp_1_N"/>
</dbReference>
<dbReference type="Gene3D" id="1.10.3720.10">
    <property type="entry name" value="MetI-like"/>
    <property type="match status" value="1"/>
</dbReference>
<dbReference type="GO" id="GO:0071916">
    <property type="term" value="F:dipeptide transmembrane transporter activity"/>
    <property type="evidence" value="ECO:0007669"/>
    <property type="project" value="TreeGrafter"/>
</dbReference>
<evidence type="ECO:0000256" key="2">
    <source>
        <dbReference type="ARBA" id="ARBA00022448"/>
    </source>
</evidence>
<keyword evidence="5 7" id="KW-1133">Transmembrane helix</keyword>
<evidence type="ECO:0000256" key="7">
    <source>
        <dbReference type="RuleBase" id="RU363032"/>
    </source>
</evidence>
<proteinExistence type="inferred from homology"/>
<sequence length="305" mass="33459">MLQFILRRLGLALLVAFTVSFISFSLLFLAGDPAAALAGETASGEDIEAIRRVYGFDRPMLVQYGDWLFAALRGDFGESYYFKLPVASLIADRLSVTMLLGVCGITFALLTAVPLGVLAAMRPNSIIDRIALFLSVAGQALPSFWFGLILIVLFAIQLRWLPVSGTATWAHFVMPTIVLGYYAMPAIMRLTRAGMLEVLSSDYIRTARAKGASELRVMFRHALRNAIIPVVSLAAVQMGFMLGGSIVVESIFALHGAGFLAWESISRNDLPTVQALILIFSMFYIVFTFLADVLNAWLDPRMRSS</sequence>
<comment type="subcellular location">
    <subcellularLocation>
        <location evidence="1 7">Cell membrane</location>
        <topology evidence="1 7">Multi-pass membrane protein</topology>
    </subcellularLocation>
</comment>
<evidence type="ECO:0000256" key="4">
    <source>
        <dbReference type="ARBA" id="ARBA00022692"/>
    </source>
</evidence>
<evidence type="ECO:0000256" key="1">
    <source>
        <dbReference type="ARBA" id="ARBA00004651"/>
    </source>
</evidence>
<feature type="domain" description="ABC transmembrane type-1" evidence="8">
    <location>
        <begin position="94"/>
        <end position="291"/>
    </location>
</feature>
<gene>
    <name evidence="9" type="ORF">G0P99_06475</name>
</gene>
<feature type="transmembrane region" description="Helical" evidence="7">
    <location>
        <begin position="94"/>
        <end position="118"/>
    </location>
</feature>
<feature type="transmembrane region" description="Helical" evidence="7">
    <location>
        <begin position="168"/>
        <end position="187"/>
    </location>
</feature>
<feature type="transmembrane region" description="Helical" evidence="7">
    <location>
        <begin position="130"/>
        <end position="156"/>
    </location>
</feature>